<keyword evidence="2" id="KW-0812">Transmembrane</keyword>
<keyword evidence="2" id="KW-1133">Transmembrane helix</keyword>
<evidence type="ECO:0000313" key="4">
    <source>
        <dbReference type="WBParaSite" id="scf7180000421581.g7274"/>
    </source>
</evidence>
<feature type="compositionally biased region" description="Basic residues" evidence="1">
    <location>
        <begin position="217"/>
        <end position="226"/>
    </location>
</feature>
<evidence type="ECO:0000256" key="2">
    <source>
        <dbReference type="SAM" id="Phobius"/>
    </source>
</evidence>
<keyword evidence="3" id="KW-1185">Reference proteome</keyword>
<accession>A0A915NX67</accession>
<dbReference type="Proteomes" id="UP000887560">
    <property type="component" value="Unplaced"/>
</dbReference>
<feature type="compositionally biased region" description="Basic and acidic residues" evidence="1">
    <location>
        <begin position="181"/>
        <end position="192"/>
    </location>
</feature>
<feature type="region of interest" description="Disordered" evidence="1">
    <location>
        <begin position="181"/>
        <end position="329"/>
    </location>
</feature>
<evidence type="ECO:0000256" key="1">
    <source>
        <dbReference type="SAM" id="MobiDB-lite"/>
    </source>
</evidence>
<proteinExistence type="predicted"/>
<protein>
    <submittedName>
        <fullName evidence="4">Uncharacterized protein</fullName>
    </submittedName>
</protein>
<feature type="compositionally biased region" description="Low complexity" evidence="1">
    <location>
        <begin position="232"/>
        <end position="272"/>
    </location>
</feature>
<sequence length="329" mass="36354">MLPYKSQRFTLDSSHHRLVNPHIRNNASILPGYFAQRCLRRRITASWGWTYSHQTLCNVTIESGPDGWLVFNIGAWNVLFCVVWFYLGISILIYCTTRCYISCCSLLATAAERSAAKHDEKDKSDSEVVHSITINVRRSGSEHTQASSKSEKSVPTALETKDKVILVPKIRQKLFTCREMSRRTVREATDSKRKFKPMKTAVSGRGLRAATNTAVGHSKRGGKKPSLHADSARSTRSGTISGSSNVSTPSSSSGSSSSSSSSPASESYTISEVSYGRSKRSSRSGRSERSKRSKRSSRGSKRSLRGSKRSSRGGRSKRKSSKRSGRSRK</sequence>
<organism evidence="3 4">
    <name type="scientific">Meloidogyne floridensis</name>
    <dbReference type="NCBI Taxonomy" id="298350"/>
    <lineage>
        <taxon>Eukaryota</taxon>
        <taxon>Metazoa</taxon>
        <taxon>Ecdysozoa</taxon>
        <taxon>Nematoda</taxon>
        <taxon>Chromadorea</taxon>
        <taxon>Rhabditida</taxon>
        <taxon>Tylenchina</taxon>
        <taxon>Tylenchomorpha</taxon>
        <taxon>Tylenchoidea</taxon>
        <taxon>Meloidogynidae</taxon>
        <taxon>Meloidogyninae</taxon>
        <taxon>Meloidogyne</taxon>
    </lineage>
</organism>
<name>A0A915NX67_9BILA</name>
<feature type="compositionally biased region" description="Basic residues" evidence="1">
    <location>
        <begin position="291"/>
        <end position="329"/>
    </location>
</feature>
<keyword evidence="2" id="KW-0472">Membrane</keyword>
<reference evidence="4" key="1">
    <citation type="submission" date="2022-11" db="UniProtKB">
        <authorList>
            <consortium name="WormBaseParasite"/>
        </authorList>
    </citation>
    <scope>IDENTIFICATION</scope>
</reference>
<dbReference type="WBParaSite" id="scf7180000421581.g7274">
    <property type="protein sequence ID" value="scf7180000421581.g7274"/>
    <property type="gene ID" value="scf7180000421581.g7274"/>
</dbReference>
<evidence type="ECO:0000313" key="3">
    <source>
        <dbReference type="Proteomes" id="UP000887560"/>
    </source>
</evidence>
<feature type="transmembrane region" description="Helical" evidence="2">
    <location>
        <begin position="69"/>
        <end position="94"/>
    </location>
</feature>
<dbReference type="AlphaFoldDB" id="A0A915NX67"/>